<evidence type="ECO:0000259" key="4">
    <source>
        <dbReference type="PROSITE" id="PS01124"/>
    </source>
</evidence>
<organism evidence="5 6">
    <name type="scientific">Maribacter litopenaei</name>
    <dbReference type="NCBI Taxonomy" id="2976127"/>
    <lineage>
        <taxon>Bacteria</taxon>
        <taxon>Pseudomonadati</taxon>
        <taxon>Bacteroidota</taxon>
        <taxon>Flavobacteriia</taxon>
        <taxon>Flavobacteriales</taxon>
        <taxon>Flavobacteriaceae</taxon>
        <taxon>Maribacter</taxon>
    </lineage>
</organism>
<dbReference type="Gene3D" id="1.10.10.60">
    <property type="entry name" value="Homeodomain-like"/>
    <property type="match status" value="1"/>
</dbReference>
<gene>
    <name evidence="5" type="ORF">NYZ99_16685</name>
</gene>
<reference evidence="5" key="1">
    <citation type="submission" date="2022-09" db="EMBL/GenBank/DDBJ databases">
        <title>Maribacter litopenaei sp. nov., isolated from the intestinal tract of the Pacific White Shrimp, Litopenaeus vannamei.</title>
        <authorList>
            <person name="Kim S.Y."/>
            <person name="Hwang C.Y."/>
        </authorList>
    </citation>
    <scope>NUCLEOTIDE SEQUENCE</scope>
    <source>
        <strain evidence="5">HL-LV01</strain>
    </source>
</reference>
<evidence type="ECO:0000313" key="6">
    <source>
        <dbReference type="Proteomes" id="UP001059209"/>
    </source>
</evidence>
<evidence type="ECO:0000313" key="5">
    <source>
        <dbReference type="EMBL" id="UWX54527.1"/>
    </source>
</evidence>
<evidence type="ECO:0000256" key="2">
    <source>
        <dbReference type="ARBA" id="ARBA00023125"/>
    </source>
</evidence>
<protein>
    <submittedName>
        <fullName evidence="5">Helix-turn-helix transcriptional regulator</fullName>
    </submittedName>
</protein>
<accession>A0ABY5Y831</accession>
<dbReference type="PROSITE" id="PS01124">
    <property type="entry name" value="HTH_ARAC_FAMILY_2"/>
    <property type="match status" value="1"/>
</dbReference>
<dbReference type="RefSeq" id="WP_260572386.1">
    <property type="nucleotide sequence ID" value="NZ_CP104205.1"/>
</dbReference>
<dbReference type="PANTHER" id="PTHR43280:SF32">
    <property type="entry name" value="TRANSCRIPTIONAL REGULATORY PROTEIN"/>
    <property type="match status" value="1"/>
</dbReference>
<dbReference type="SMART" id="SM00342">
    <property type="entry name" value="HTH_ARAC"/>
    <property type="match status" value="1"/>
</dbReference>
<evidence type="ECO:0000256" key="3">
    <source>
        <dbReference type="ARBA" id="ARBA00023163"/>
    </source>
</evidence>
<dbReference type="SUPFAM" id="SSF46689">
    <property type="entry name" value="Homeodomain-like"/>
    <property type="match status" value="1"/>
</dbReference>
<name>A0ABY5Y831_9FLAO</name>
<feature type="domain" description="HTH araC/xylS-type" evidence="4">
    <location>
        <begin position="21"/>
        <end position="104"/>
    </location>
</feature>
<dbReference type="InterPro" id="IPR009057">
    <property type="entry name" value="Homeodomain-like_sf"/>
</dbReference>
<proteinExistence type="predicted"/>
<keyword evidence="3" id="KW-0804">Transcription</keyword>
<keyword evidence="6" id="KW-1185">Reference proteome</keyword>
<keyword evidence="2" id="KW-0238">DNA-binding</keyword>
<sequence length="107" mass="12593">MKRLEGQFPIKDSSQVLKFRTASDFANELNIHVNSLNRCVKLYTGRSTTENINRSLLKEAKRLLRKKHWPIHKVGLVLGFKEPNHFSSFFKKYESISPTEFRSKRIK</sequence>
<dbReference type="Pfam" id="PF12833">
    <property type="entry name" value="HTH_18"/>
    <property type="match status" value="1"/>
</dbReference>
<dbReference type="PANTHER" id="PTHR43280">
    <property type="entry name" value="ARAC-FAMILY TRANSCRIPTIONAL REGULATOR"/>
    <property type="match status" value="1"/>
</dbReference>
<dbReference type="Proteomes" id="UP001059209">
    <property type="component" value="Chromosome"/>
</dbReference>
<dbReference type="InterPro" id="IPR018060">
    <property type="entry name" value="HTH_AraC"/>
</dbReference>
<evidence type="ECO:0000256" key="1">
    <source>
        <dbReference type="ARBA" id="ARBA00023015"/>
    </source>
</evidence>
<dbReference type="EMBL" id="CP104205">
    <property type="protein sequence ID" value="UWX54527.1"/>
    <property type="molecule type" value="Genomic_DNA"/>
</dbReference>
<keyword evidence="1" id="KW-0805">Transcription regulation</keyword>